<reference evidence="3 4" key="1">
    <citation type="journal article" date="2017" name="Nat. Commun.">
        <title>Genome assembly with in vitro proximity ligation data and whole-genome triplication in lettuce.</title>
        <authorList>
            <person name="Reyes-Chin-Wo S."/>
            <person name="Wang Z."/>
            <person name="Yang X."/>
            <person name="Kozik A."/>
            <person name="Arikit S."/>
            <person name="Song C."/>
            <person name="Xia L."/>
            <person name="Froenicke L."/>
            <person name="Lavelle D.O."/>
            <person name="Truco M.J."/>
            <person name="Xia R."/>
            <person name="Zhu S."/>
            <person name="Xu C."/>
            <person name="Xu H."/>
            <person name="Xu X."/>
            <person name="Cox K."/>
            <person name="Korf I."/>
            <person name="Meyers B.C."/>
            <person name="Michelmore R.W."/>
        </authorList>
    </citation>
    <scope>NUCLEOTIDE SEQUENCE [LARGE SCALE GENOMIC DNA]</scope>
    <source>
        <strain evidence="4">cv. Salinas</strain>
        <tissue evidence="3">Seedlings</tissue>
    </source>
</reference>
<dbReference type="AlphaFoldDB" id="A0A9R1W4C6"/>
<keyword evidence="4" id="KW-1185">Reference proteome</keyword>
<feature type="compositionally biased region" description="Low complexity" evidence="2">
    <location>
        <begin position="78"/>
        <end position="165"/>
    </location>
</feature>
<evidence type="ECO:0000313" key="3">
    <source>
        <dbReference type="EMBL" id="KAJ0216914.1"/>
    </source>
</evidence>
<gene>
    <name evidence="3" type="ORF">LSAT_V11C300138090</name>
</gene>
<proteinExistence type="predicted"/>
<keyword evidence="1" id="KW-0175">Coiled coil</keyword>
<comment type="caution">
    <text evidence="3">The sequence shown here is derived from an EMBL/GenBank/DDBJ whole genome shotgun (WGS) entry which is preliminary data.</text>
</comment>
<evidence type="ECO:0000313" key="4">
    <source>
        <dbReference type="Proteomes" id="UP000235145"/>
    </source>
</evidence>
<feature type="coiled-coil region" evidence="1">
    <location>
        <begin position="439"/>
        <end position="473"/>
    </location>
</feature>
<sequence length="475" mass="52705">MVQLAGKMSPFPLKGVPTRPHKHMHRLLQRSTNEASIPALSSSTVPQFGTVPVPASNTTSTQTFTRITSTPPLVGTISAPRSTPSSTPAPSSTSASKTTFTSATTTPPMFGTLSMPSSTPAPSSAPSSTPTPSSTPLSTPAPSLIPSSTPLPSSTPSSRTAPTTPLDEQNETRIDGRLRITVQAKELSPSGKCSYIIKKSFLDKVDPKGYKWATLSEETKQFYWEEFQKKCYWDVAIGNSVKAAWEHKAKERYRQYIYDMSTRNPTHEKPSHIEQQVWNAWNAIWSSDEFKKKSEQNKINRRKGVVGGKAPPTHNGGSASHKQIAIDIVNVFLPIHIIMEEYTGKAPSVYDVFMFTHTKDHDGKTFLDEKAKKVHDFIESRRADLELLGEEVDENELFYTAVGGHDRKRRVYGLGSYGRSIFPGNSSEACSSPDTNLEKHHLEAKIQKLEETIEQQRVDLDEVRNTINDMRNMIN</sequence>
<organism evidence="3 4">
    <name type="scientific">Lactuca sativa</name>
    <name type="common">Garden lettuce</name>
    <dbReference type="NCBI Taxonomy" id="4236"/>
    <lineage>
        <taxon>Eukaryota</taxon>
        <taxon>Viridiplantae</taxon>
        <taxon>Streptophyta</taxon>
        <taxon>Embryophyta</taxon>
        <taxon>Tracheophyta</taxon>
        <taxon>Spermatophyta</taxon>
        <taxon>Magnoliopsida</taxon>
        <taxon>eudicotyledons</taxon>
        <taxon>Gunneridae</taxon>
        <taxon>Pentapetalae</taxon>
        <taxon>asterids</taxon>
        <taxon>campanulids</taxon>
        <taxon>Asterales</taxon>
        <taxon>Asteraceae</taxon>
        <taxon>Cichorioideae</taxon>
        <taxon>Cichorieae</taxon>
        <taxon>Lactucinae</taxon>
        <taxon>Lactuca</taxon>
    </lineage>
</organism>
<feature type="region of interest" description="Disordered" evidence="2">
    <location>
        <begin position="1"/>
        <end position="20"/>
    </location>
</feature>
<feature type="compositionally biased region" description="Low complexity" evidence="2">
    <location>
        <begin position="56"/>
        <end position="70"/>
    </location>
</feature>
<dbReference type="Proteomes" id="UP000235145">
    <property type="component" value="Unassembled WGS sequence"/>
</dbReference>
<evidence type="ECO:0000256" key="2">
    <source>
        <dbReference type="SAM" id="MobiDB-lite"/>
    </source>
</evidence>
<dbReference type="Pfam" id="PF03004">
    <property type="entry name" value="Transposase_24"/>
    <property type="match status" value="1"/>
</dbReference>
<name>A0A9R1W4C6_LACSA</name>
<evidence type="ECO:0000256" key="1">
    <source>
        <dbReference type="SAM" id="Coils"/>
    </source>
</evidence>
<accession>A0A9R1W4C6</accession>
<feature type="region of interest" description="Disordered" evidence="2">
    <location>
        <begin position="56"/>
        <end position="175"/>
    </location>
</feature>
<dbReference type="InterPro" id="IPR004252">
    <property type="entry name" value="Probable_transposase_24"/>
</dbReference>
<protein>
    <submittedName>
        <fullName evidence="3">Uncharacterized protein</fullName>
    </submittedName>
</protein>
<dbReference type="EMBL" id="NBSK02000003">
    <property type="protein sequence ID" value="KAJ0216914.1"/>
    <property type="molecule type" value="Genomic_DNA"/>
</dbReference>